<dbReference type="Gene3D" id="3.40.50.150">
    <property type="entry name" value="Vaccinia Virus protein VP39"/>
    <property type="match status" value="1"/>
</dbReference>
<evidence type="ECO:0000256" key="5">
    <source>
        <dbReference type="PROSITE-ProRule" id="PRU01016"/>
    </source>
</evidence>
<dbReference type="PROSITE" id="PS51679">
    <property type="entry name" value="SAM_MT_C5"/>
    <property type="match status" value="1"/>
</dbReference>
<dbReference type="InterPro" id="IPR018117">
    <property type="entry name" value="C5_DNA_meth_AS"/>
</dbReference>
<keyword evidence="3 5" id="KW-0949">S-adenosyl-L-methionine</keyword>
<evidence type="ECO:0000256" key="2">
    <source>
        <dbReference type="ARBA" id="ARBA00022679"/>
    </source>
</evidence>
<feature type="active site" evidence="5">
    <location>
        <position position="259"/>
    </location>
</feature>
<keyword evidence="1 5" id="KW-0489">Methyltransferase</keyword>
<accession>A0ABP3X3G7</accession>
<dbReference type="InterPro" id="IPR031303">
    <property type="entry name" value="C5_meth_CS"/>
</dbReference>
<name>A0ABP3X3G7_9CLOT</name>
<dbReference type="PRINTS" id="PR00105">
    <property type="entry name" value="C5METTRFRASE"/>
</dbReference>
<dbReference type="InterPro" id="IPR029063">
    <property type="entry name" value="SAM-dependent_MTases_sf"/>
</dbReference>
<dbReference type="RefSeq" id="WP_346026129.1">
    <property type="nucleotide sequence ID" value="NZ_BAAACO010000003.1"/>
</dbReference>
<proteinExistence type="inferred from homology"/>
<evidence type="ECO:0000313" key="8">
    <source>
        <dbReference type="EMBL" id="GAA0860269.1"/>
    </source>
</evidence>
<evidence type="ECO:0000313" key="9">
    <source>
        <dbReference type="Proteomes" id="UP001501764"/>
    </source>
</evidence>
<evidence type="ECO:0000256" key="4">
    <source>
        <dbReference type="ARBA" id="ARBA00022747"/>
    </source>
</evidence>
<dbReference type="EC" id="2.1.1.37" evidence="7"/>
<dbReference type="InterPro" id="IPR001525">
    <property type="entry name" value="C5_MeTfrase"/>
</dbReference>
<dbReference type="EMBL" id="BAAACO010000003">
    <property type="protein sequence ID" value="GAA0860269.1"/>
    <property type="molecule type" value="Genomic_DNA"/>
</dbReference>
<organism evidence="8 9">
    <name type="scientific">Clostridium nitritogenes</name>
    <dbReference type="NCBI Taxonomy" id="83340"/>
    <lineage>
        <taxon>Bacteria</taxon>
        <taxon>Bacillati</taxon>
        <taxon>Bacillota</taxon>
        <taxon>Clostridia</taxon>
        <taxon>Eubacteriales</taxon>
        <taxon>Clostridiaceae</taxon>
        <taxon>Clostridium</taxon>
    </lineage>
</organism>
<dbReference type="Proteomes" id="UP001501764">
    <property type="component" value="Unassembled WGS sequence"/>
</dbReference>
<reference evidence="9" key="1">
    <citation type="journal article" date="2019" name="Int. J. Syst. Evol. Microbiol.">
        <title>The Global Catalogue of Microorganisms (GCM) 10K type strain sequencing project: providing services to taxonomists for standard genome sequencing and annotation.</title>
        <authorList>
            <consortium name="The Broad Institute Genomics Platform"/>
            <consortium name="The Broad Institute Genome Sequencing Center for Infectious Disease"/>
            <person name="Wu L."/>
            <person name="Ma J."/>
        </authorList>
    </citation>
    <scope>NUCLEOTIDE SEQUENCE [LARGE SCALE GENOMIC DNA]</scope>
    <source>
        <strain evidence="9">JCM 6485</strain>
    </source>
</reference>
<keyword evidence="2 5" id="KW-0808">Transferase</keyword>
<evidence type="ECO:0000256" key="3">
    <source>
        <dbReference type="ARBA" id="ARBA00022691"/>
    </source>
</evidence>
<dbReference type="PROSITE" id="PS00094">
    <property type="entry name" value="C5_MTASE_1"/>
    <property type="match status" value="1"/>
</dbReference>
<comment type="similarity">
    <text evidence="5 6">Belongs to the class I-like SAM-binding methyltransferase superfamily. C5-methyltransferase family.</text>
</comment>
<keyword evidence="9" id="KW-1185">Reference proteome</keyword>
<dbReference type="NCBIfam" id="TIGR00675">
    <property type="entry name" value="dcm"/>
    <property type="match status" value="1"/>
</dbReference>
<dbReference type="Pfam" id="PF00145">
    <property type="entry name" value="DNA_methylase"/>
    <property type="match status" value="1"/>
</dbReference>
<evidence type="ECO:0000256" key="7">
    <source>
        <dbReference type="RuleBase" id="RU000417"/>
    </source>
</evidence>
<protein>
    <recommendedName>
        <fullName evidence="7">Cytosine-specific methyltransferase</fullName>
        <ecNumber evidence="7">2.1.1.37</ecNumber>
    </recommendedName>
</protein>
<comment type="catalytic activity">
    <reaction evidence="7">
        <text>a 2'-deoxycytidine in DNA + S-adenosyl-L-methionine = a 5-methyl-2'-deoxycytidine in DNA + S-adenosyl-L-homocysteine + H(+)</text>
        <dbReference type="Rhea" id="RHEA:13681"/>
        <dbReference type="Rhea" id="RHEA-COMP:11369"/>
        <dbReference type="Rhea" id="RHEA-COMP:11370"/>
        <dbReference type="ChEBI" id="CHEBI:15378"/>
        <dbReference type="ChEBI" id="CHEBI:57856"/>
        <dbReference type="ChEBI" id="CHEBI:59789"/>
        <dbReference type="ChEBI" id="CHEBI:85452"/>
        <dbReference type="ChEBI" id="CHEBI:85454"/>
        <dbReference type="EC" id="2.1.1.37"/>
    </reaction>
</comment>
<gene>
    <name evidence="8" type="ORF">GCM10008916_25840</name>
</gene>
<comment type="caution">
    <text evidence="8">The sequence shown here is derived from an EMBL/GenBank/DDBJ whole genome shotgun (WGS) entry which is preliminary data.</text>
</comment>
<dbReference type="SUPFAM" id="SSF53335">
    <property type="entry name" value="S-adenosyl-L-methionine-dependent methyltransferases"/>
    <property type="match status" value="1"/>
</dbReference>
<evidence type="ECO:0000256" key="1">
    <source>
        <dbReference type="ARBA" id="ARBA00022603"/>
    </source>
</evidence>
<evidence type="ECO:0000256" key="6">
    <source>
        <dbReference type="RuleBase" id="RU000416"/>
    </source>
</evidence>
<keyword evidence="4" id="KW-0680">Restriction system</keyword>
<dbReference type="PROSITE" id="PS00095">
    <property type="entry name" value="C5_MTASE_2"/>
    <property type="match status" value="1"/>
</dbReference>
<dbReference type="PANTHER" id="PTHR46098:SF1">
    <property type="entry name" value="TRNA (CYTOSINE(38)-C(5))-METHYLTRANSFERASE"/>
    <property type="match status" value="1"/>
</dbReference>
<sequence>MLRLATVFSGIGAIEHALKRMGIEHKIVFASDNGDVDIFKKKININFVDIRSELDRLKIIIDNIDINVDNDYEYLTDLESHLSRINERFISIQNESKNYNFDIIPIIDKINNEKVKKDIQIIINNYNDKNNINNIDKALIISKLEKENLELVNEIIIKNSINTKAIIKELKEIVVQLGMLDEKIETLHILGELRKIENYSDKKKYVDNLYKGKEKSNFVRQSYFANYDIDDANFHWNVSFIDGYQYKDNVDLFVGGSPCQSFSMVGKQRGLGDTRGTLFYEYARLVREIQPKVFIYENVKAVLNNDGGKTWKTMSQVFDELGYKWKMMVLNSRDFGVAQNRERIFVVGFRNDIVLKKEFEEPKKRILEKTMKDYLLDNVSGKYYLNKKGVAFVTDSKNLKKKWTQIDGEIQLCQKKNQQFNWHGDFVFEEENKDKEKTIQDLEKYFLSEKVKKYVLSSGTKNFYSKPEIDLDIARPLLTTMHKMHRAGVDNYVTTEGRLRKLTPRECLRLMGFCDSFKIVVSDTQAYQQAGNSIVVDVLIEIMSEIIKVYPEIIK</sequence>
<dbReference type="InterPro" id="IPR050750">
    <property type="entry name" value="C5-MTase"/>
</dbReference>
<dbReference type="PANTHER" id="PTHR46098">
    <property type="entry name" value="TRNA (CYTOSINE(38)-C(5))-METHYLTRANSFERASE"/>
    <property type="match status" value="1"/>
</dbReference>
<dbReference type="Gene3D" id="3.90.120.10">
    <property type="entry name" value="DNA Methylase, subunit A, domain 2"/>
    <property type="match status" value="1"/>
</dbReference>